<dbReference type="Proteomes" id="UP000203464">
    <property type="component" value="Unassembled WGS sequence"/>
</dbReference>
<evidence type="ECO:0000259" key="1">
    <source>
        <dbReference type="Pfam" id="PF06527"/>
    </source>
</evidence>
<gene>
    <name evidence="2" type="ORF">OCA8868_01095</name>
</gene>
<accession>A0A238K309</accession>
<sequence>MGDVVNNGRLGLTLPMGEHEPAVTYASRIAALNGCNSLWSFGALTGLSALKLGQGDQDTPSRLSDLTGTDRSELERFTPITMTRAARSLGGQVFPNKDIKIQTQHICLICILDSSIDRELYFAAPRVFWYLDFVRTCPKHGLLLVPFFDAVLLRITDVRRMAKNGALEWQRPDQS</sequence>
<dbReference type="OrthoDB" id="7595282at2"/>
<evidence type="ECO:0000313" key="2">
    <source>
        <dbReference type="EMBL" id="SMX36774.1"/>
    </source>
</evidence>
<name>A0A238K309_9RHOB</name>
<organism evidence="2 3">
    <name type="scientific">Octadecabacter ascidiaceicola</name>
    <dbReference type="NCBI Taxonomy" id="1655543"/>
    <lineage>
        <taxon>Bacteria</taxon>
        <taxon>Pseudomonadati</taxon>
        <taxon>Pseudomonadota</taxon>
        <taxon>Alphaproteobacteria</taxon>
        <taxon>Rhodobacterales</taxon>
        <taxon>Roseobacteraceae</taxon>
        <taxon>Octadecabacter</taxon>
    </lineage>
</organism>
<dbReference type="EMBL" id="FXYD01000002">
    <property type="protein sequence ID" value="SMX36774.1"/>
    <property type="molecule type" value="Genomic_DNA"/>
</dbReference>
<dbReference type="Pfam" id="PF06527">
    <property type="entry name" value="TniQ"/>
    <property type="match status" value="1"/>
</dbReference>
<protein>
    <recommendedName>
        <fullName evidence="1">TniQ domain-containing protein</fullName>
    </recommendedName>
</protein>
<dbReference type="AlphaFoldDB" id="A0A238K309"/>
<keyword evidence="3" id="KW-1185">Reference proteome</keyword>
<dbReference type="InterPro" id="IPR009492">
    <property type="entry name" value="TniQ"/>
</dbReference>
<proteinExistence type="predicted"/>
<reference evidence="3" key="1">
    <citation type="submission" date="2017-05" db="EMBL/GenBank/DDBJ databases">
        <authorList>
            <person name="Rodrigo-Torres L."/>
            <person name="Arahal R. D."/>
            <person name="Lucena T."/>
        </authorList>
    </citation>
    <scope>NUCLEOTIDE SEQUENCE [LARGE SCALE GENOMIC DNA]</scope>
    <source>
        <strain evidence="3">CECT 8868</strain>
    </source>
</reference>
<feature type="domain" description="TniQ" evidence="1">
    <location>
        <begin position="17"/>
        <end position="144"/>
    </location>
</feature>
<evidence type="ECO:0000313" key="3">
    <source>
        <dbReference type="Proteomes" id="UP000203464"/>
    </source>
</evidence>